<dbReference type="InterPro" id="IPR001138">
    <property type="entry name" value="Zn2Cys6_DnaBD"/>
</dbReference>
<dbReference type="PANTHER" id="PTHR47782">
    <property type="entry name" value="ZN(II)2CYS6 TRANSCRIPTION FACTOR (EUROFUNG)-RELATED"/>
    <property type="match status" value="1"/>
</dbReference>
<dbReference type="CDD" id="cd12148">
    <property type="entry name" value="fungal_TF_MHR"/>
    <property type="match status" value="1"/>
</dbReference>
<dbReference type="GO" id="GO:0000981">
    <property type="term" value="F:DNA-binding transcription factor activity, RNA polymerase II-specific"/>
    <property type="evidence" value="ECO:0007669"/>
    <property type="project" value="InterPro"/>
</dbReference>
<dbReference type="Pfam" id="PF00172">
    <property type="entry name" value="Zn_clus"/>
    <property type="match status" value="1"/>
</dbReference>
<comment type="caution">
    <text evidence="10">The sequence shown here is derived from an EMBL/GenBank/DDBJ whole genome shotgun (WGS) entry which is preliminary data.</text>
</comment>
<evidence type="ECO:0000256" key="6">
    <source>
        <dbReference type="ARBA" id="ARBA00023163"/>
    </source>
</evidence>
<evidence type="ECO:0000256" key="5">
    <source>
        <dbReference type="ARBA" id="ARBA00023125"/>
    </source>
</evidence>
<comment type="subcellular location">
    <subcellularLocation>
        <location evidence="1">Nucleus</location>
    </subcellularLocation>
</comment>
<evidence type="ECO:0000256" key="7">
    <source>
        <dbReference type="ARBA" id="ARBA00023242"/>
    </source>
</evidence>
<evidence type="ECO:0000259" key="9">
    <source>
        <dbReference type="PROSITE" id="PS50048"/>
    </source>
</evidence>
<accession>A0A9P7HEQ0</accession>
<reference evidence="10" key="1">
    <citation type="submission" date="2021-04" db="EMBL/GenBank/DDBJ databases">
        <title>Draft genome of Fusarium avenaceum strain F156N33, isolated from an atmospheric sample in Virginia.</title>
        <authorList>
            <person name="Yang S."/>
            <person name="Vinatzer B.A."/>
            <person name="Coleman J."/>
        </authorList>
    </citation>
    <scope>NUCLEOTIDE SEQUENCE</scope>
    <source>
        <strain evidence="10">F156N33</strain>
    </source>
</reference>
<keyword evidence="5" id="KW-0238">DNA-binding</keyword>
<evidence type="ECO:0000256" key="3">
    <source>
        <dbReference type="ARBA" id="ARBA00022833"/>
    </source>
</evidence>
<dbReference type="SMART" id="SM00906">
    <property type="entry name" value="Fungal_trans"/>
    <property type="match status" value="1"/>
</dbReference>
<dbReference type="GO" id="GO:0043565">
    <property type="term" value="F:sequence-specific DNA binding"/>
    <property type="evidence" value="ECO:0007669"/>
    <property type="project" value="TreeGrafter"/>
</dbReference>
<evidence type="ECO:0000256" key="8">
    <source>
        <dbReference type="SAM" id="MobiDB-lite"/>
    </source>
</evidence>
<keyword evidence="2" id="KW-0479">Metal-binding</keyword>
<dbReference type="PROSITE" id="PS50048">
    <property type="entry name" value="ZN2_CY6_FUNGAL_2"/>
    <property type="match status" value="1"/>
</dbReference>
<dbReference type="InterPro" id="IPR036864">
    <property type="entry name" value="Zn2-C6_fun-type_DNA-bd_sf"/>
</dbReference>
<dbReference type="Gene3D" id="4.10.240.10">
    <property type="entry name" value="Zn(2)-C6 fungal-type DNA-binding domain"/>
    <property type="match status" value="1"/>
</dbReference>
<dbReference type="SMART" id="SM00066">
    <property type="entry name" value="GAL4"/>
    <property type="match status" value="1"/>
</dbReference>
<evidence type="ECO:0000256" key="1">
    <source>
        <dbReference type="ARBA" id="ARBA00004123"/>
    </source>
</evidence>
<evidence type="ECO:0000313" key="11">
    <source>
        <dbReference type="Proteomes" id="UP000782241"/>
    </source>
</evidence>
<dbReference type="InterPro" id="IPR052202">
    <property type="entry name" value="Yeast_MetPath_Reg"/>
</dbReference>
<dbReference type="InterPro" id="IPR007219">
    <property type="entry name" value="XnlR_reg_dom"/>
</dbReference>
<name>A0A9P7HEQ0_9HYPO</name>
<dbReference type="GO" id="GO:0005634">
    <property type="term" value="C:nucleus"/>
    <property type="evidence" value="ECO:0007669"/>
    <property type="project" value="UniProtKB-SubCell"/>
</dbReference>
<keyword evidence="3" id="KW-0862">Zinc</keyword>
<keyword evidence="7" id="KW-0539">Nucleus</keyword>
<dbReference type="PANTHER" id="PTHR47782:SF14">
    <property type="entry name" value="ZN(II)2CYS6 TRANSCRIPTION FACTOR (EUROFUNG)"/>
    <property type="match status" value="1"/>
</dbReference>
<evidence type="ECO:0000256" key="4">
    <source>
        <dbReference type="ARBA" id="ARBA00023015"/>
    </source>
</evidence>
<keyword evidence="4" id="KW-0805">Transcription regulation</keyword>
<dbReference type="EMBL" id="JAGPUO010000002">
    <property type="protein sequence ID" value="KAG5665058.1"/>
    <property type="molecule type" value="Genomic_DNA"/>
</dbReference>
<evidence type="ECO:0000313" key="10">
    <source>
        <dbReference type="EMBL" id="KAG5665058.1"/>
    </source>
</evidence>
<dbReference type="GO" id="GO:0008270">
    <property type="term" value="F:zinc ion binding"/>
    <property type="evidence" value="ECO:0007669"/>
    <property type="project" value="InterPro"/>
</dbReference>
<dbReference type="AlphaFoldDB" id="A0A9P7HEQ0"/>
<protein>
    <recommendedName>
        <fullName evidence="9">Zn(2)-C6 fungal-type domain-containing protein</fullName>
    </recommendedName>
</protein>
<keyword evidence="11" id="KW-1185">Reference proteome</keyword>
<dbReference type="SUPFAM" id="SSF57701">
    <property type="entry name" value="Zn2/Cys6 DNA-binding domain"/>
    <property type="match status" value="1"/>
</dbReference>
<dbReference type="Proteomes" id="UP000782241">
    <property type="component" value="Unassembled WGS sequence"/>
</dbReference>
<gene>
    <name evidence="10" type="ORF">KAF25_008792</name>
</gene>
<organism evidence="10 11">
    <name type="scientific">Fusarium avenaceum</name>
    <dbReference type="NCBI Taxonomy" id="40199"/>
    <lineage>
        <taxon>Eukaryota</taxon>
        <taxon>Fungi</taxon>
        <taxon>Dikarya</taxon>
        <taxon>Ascomycota</taxon>
        <taxon>Pezizomycotina</taxon>
        <taxon>Sordariomycetes</taxon>
        <taxon>Hypocreomycetidae</taxon>
        <taxon>Hypocreales</taxon>
        <taxon>Nectriaceae</taxon>
        <taxon>Fusarium</taxon>
        <taxon>Fusarium tricinctum species complex</taxon>
    </lineage>
</organism>
<proteinExistence type="predicted"/>
<dbReference type="GO" id="GO:0045944">
    <property type="term" value="P:positive regulation of transcription by RNA polymerase II"/>
    <property type="evidence" value="ECO:0007669"/>
    <property type="project" value="TreeGrafter"/>
</dbReference>
<feature type="region of interest" description="Disordered" evidence="8">
    <location>
        <begin position="83"/>
        <end position="120"/>
    </location>
</feature>
<dbReference type="CDD" id="cd00067">
    <property type="entry name" value="GAL4"/>
    <property type="match status" value="1"/>
</dbReference>
<dbReference type="Pfam" id="PF04082">
    <property type="entry name" value="Fungal_trans"/>
    <property type="match status" value="1"/>
</dbReference>
<feature type="domain" description="Zn(2)-C6 fungal-type" evidence="9">
    <location>
        <begin position="17"/>
        <end position="47"/>
    </location>
</feature>
<evidence type="ECO:0000256" key="2">
    <source>
        <dbReference type="ARBA" id="ARBA00022723"/>
    </source>
</evidence>
<feature type="compositionally biased region" description="Polar residues" evidence="8">
    <location>
        <begin position="109"/>
        <end position="120"/>
    </location>
</feature>
<dbReference type="GO" id="GO:0006351">
    <property type="term" value="P:DNA-templated transcription"/>
    <property type="evidence" value="ECO:0007669"/>
    <property type="project" value="InterPro"/>
</dbReference>
<sequence>MQDMLPMATSQTHRVFACERCFRRKQRCDKALPNCAQCLESGSTCKNSDREARIVQVDGSLVARKGYVTTLLERLEVLQEEASSRGLTVDSSEDSGLAVPTTLDDEVGSSRQHSLSNASPQIDEARPCLVNMRWSLNGHGVDMDTLSLSAMAEPKSRAGEFLKQLSMPRIIAGVTETYGGNPEATSRADPLWDGISQYIRHPGGQNRRLHIPLEEANKALDTYLEVVDFRFPRLPVAKVKSGIAAIVATDDGAYQDKLSSNPGHIFMAYIVVAIVPLISDDYPISQGSFVSIHLLAKCLKVLDRVFNQEDGVDIIQCLHLLVVFSIHCSAAGSAWHLIGFAMNKCIALGYHSENVLPAQEQPDKEAQQQRRWAFWGCYFLDRLICTALDRPFSINNRDVTTSLPEEVNGISRPIESCHVFLFRYAVLLTDLTHDSSSDSFHDQLGHILYYQTCAQANNDPSVEKASAYQTSLYHTLMLRIAVRHILGAYIWEDVIDGVGVHCYIARESGTPMDLREARKVEHIRVRELNFMNICKAVSLSLSRPGMSGRNFLSMITGYSAFLMALGVLYCQAATTTNCVGLPTASGDEANLGSSSQENARIGIQMETQEENHGEPNHDDWQSILQNACDKLIITGRQFPRMGEYRQIIEQIRGVIERISISREQDVDITELKGLQTAVASIGPSQLKRLARAVLYLISR</sequence>
<keyword evidence="6" id="KW-0804">Transcription</keyword>